<evidence type="ECO:0000313" key="3">
    <source>
        <dbReference type="Proteomes" id="UP000710385"/>
    </source>
</evidence>
<dbReference type="AlphaFoldDB" id="A0A928TQG5"/>
<protein>
    <submittedName>
        <fullName evidence="2">Uncharacterized protein</fullName>
    </submittedName>
</protein>
<gene>
    <name evidence="2" type="ORF">HS096_03235</name>
</gene>
<keyword evidence="1" id="KW-1133">Transmembrane helix</keyword>
<dbReference type="Proteomes" id="UP000710385">
    <property type="component" value="Unassembled WGS sequence"/>
</dbReference>
<accession>A0A928TQG5</accession>
<name>A0A928TQG5_UNCKA</name>
<keyword evidence="1" id="KW-0812">Transmembrane</keyword>
<evidence type="ECO:0000256" key="1">
    <source>
        <dbReference type="SAM" id="Phobius"/>
    </source>
</evidence>
<keyword evidence="1" id="KW-0472">Membrane</keyword>
<comment type="caution">
    <text evidence="2">The sequence shown here is derived from an EMBL/GenBank/DDBJ whole genome shotgun (WGS) entry which is preliminary data.</text>
</comment>
<evidence type="ECO:0000313" key="2">
    <source>
        <dbReference type="EMBL" id="MBE7525372.1"/>
    </source>
</evidence>
<sequence length="86" mass="9368">MSLVWRIILGLALAALGSSMVIRTLWFKNFLGYVDWAERHLGGGGTNLLIKFIGIIFAFVGILVATGLWGSFLEATLGSIFPRQAL</sequence>
<proteinExistence type="predicted"/>
<feature type="transmembrane region" description="Helical" evidence="1">
    <location>
        <begin position="48"/>
        <end position="73"/>
    </location>
</feature>
<organism evidence="2 3">
    <name type="scientific">candidate division WWE3 bacterium</name>
    <dbReference type="NCBI Taxonomy" id="2053526"/>
    <lineage>
        <taxon>Bacteria</taxon>
        <taxon>Katanobacteria</taxon>
    </lineage>
</organism>
<reference evidence="2" key="1">
    <citation type="submission" date="2020-05" db="EMBL/GenBank/DDBJ databases">
        <title>High-Quality Genomes of Partial-Nitritation/Anammox System by Hierarchical Clustering Based Hybrid Assembly.</title>
        <authorList>
            <person name="Liu L."/>
            <person name="Wang Y."/>
            <person name="Che Y."/>
            <person name="Chen Y."/>
            <person name="Xia Y."/>
            <person name="Luo R."/>
            <person name="Cheng S.H."/>
            <person name="Zheng C."/>
            <person name="Zhang T."/>
        </authorList>
    </citation>
    <scope>NUCLEOTIDE SEQUENCE</scope>
    <source>
        <strain evidence="2">H1_PAT1</strain>
    </source>
</reference>
<dbReference type="EMBL" id="JABTTY010000001">
    <property type="protein sequence ID" value="MBE7525372.1"/>
    <property type="molecule type" value="Genomic_DNA"/>
</dbReference>